<evidence type="ECO:0000259" key="2">
    <source>
        <dbReference type="PROSITE" id="PS50042"/>
    </source>
</evidence>
<dbReference type="Pfam" id="PF00027">
    <property type="entry name" value="cNMP_binding"/>
    <property type="match status" value="1"/>
</dbReference>
<name>A0A177WSZ4_BATDL</name>
<dbReference type="PROSITE" id="PS00221">
    <property type="entry name" value="MIP"/>
    <property type="match status" value="1"/>
</dbReference>
<feature type="region of interest" description="Disordered" evidence="1">
    <location>
        <begin position="225"/>
        <end position="245"/>
    </location>
</feature>
<dbReference type="eggNOG" id="KOG1113">
    <property type="taxonomic scope" value="Eukaryota"/>
</dbReference>
<evidence type="ECO:0000313" key="3">
    <source>
        <dbReference type="EMBL" id="OAJ42530.1"/>
    </source>
</evidence>
<dbReference type="AlphaFoldDB" id="A0A177WSZ4"/>
<organism evidence="3 4">
    <name type="scientific">Batrachochytrium dendrobatidis (strain JEL423)</name>
    <dbReference type="NCBI Taxonomy" id="403673"/>
    <lineage>
        <taxon>Eukaryota</taxon>
        <taxon>Fungi</taxon>
        <taxon>Fungi incertae sedis</taxon>
        <taxon>Chytridiomycota</taxon>
        <taxon>Chytridiomycota incertae sedis</taxon>
        <taxon>Chytridiomycetes</taxon>
        <taxon>Rhizophydiales</taxon>
        <taxon>Rhizophydiales incertae sedis</taxon>
        <taxon>Batrachochytrium</taxon>
    </lineage>
</organism>
<dbReference type="Proteomes" id="UP000077115">
    <property type="component" value="Unassembled WGS sequence"/>
</dbReference>
<dbReference type="PROSITE" id="PS50042">
    <property type="entry name" value="CNMP_BINDING_3"/>
    <property type="match status" value="2"/>
</dbReference>
<accession>A0A177WSZ4</accession>
<dbReference type="EMBL" id="DS022308">
    <property type="protein sequence ID" value="OAJ42530.1"/>
    <property type="molecule type" value="Genomic_DNA"/>
</dbReference>
<dbReference type="InterPro" id="IPR014710">
    <property type="entry name" value="RmlC-like_jellyroll"/>
</dbReference>
<sequence length="960" mass="109121">MDHFESQTRVNSPSQHQKHMRFSTKNNTVKKIKYMDCINTFKSIQDETCLVRHAYPQHHLPLTLKSIHATHVFSKMGSDYSLTCMPKWDDSLRHTNILKPVGTHPARSVTDNQVASCRTIKTIAPQIHSSMDNQVQKKHVHFLKTNLYPSTELCESGTEVLPPIRKHKARMDGYHPCGKETLALDHARSRKNGSTTIYIQHTKDHLLYDSQADLKQVNSSMDSISTTTTQSVQSRTLESHGTRSQLKTLQPRRISVFSTLIKGNTGTLYSIPDIKRSEYTGESSNLMKTLVAGSKASLSTVMSITMLMKERNTEMDLKYKHNVPTSITLPKKKVCTFDAVPEDNCSVDVSSSSFTSDRVSTYSNESTQDTLLNHTQSSGDDQFDAPTIAVTKGSTSSIEVDSLNPTVHNNHIDLTQKPPLVPASSNVTMNDTRKVTYPLFTTSEQENEPHNDSFLDIGTLIRQAIKVQTPMTSISRKPRFDGMHVPNITVQPNRRWQFAIRTVLKLLRGVEHNSTLTDLSNGGLQKIDNAPGVNERSLMHVLKAFQYQGDLVLTTKIQQFLSQSCVWQGSETEENVAMLNRLLMTRISSFSKFPYDQRIRFCSVMTYEAHRRGATIIQQGHEPCYFYFILSGQVEVLKDRSDGVTGKLRLNLLNQGDCFGEVALDGSYQERRTTSIVCTAPSEFLRIDKDAYRKILIGEDSQSDLSKRLKLLKEIPVFSHVDDQILEQAVLKSQVHHFERNTIILEEGKSNRRLFFISSGSCRLDKHLPLIRKRIGKSQWQLRRPEVDTDTRIGAGQLNPSFTLAKGEQYYLQCVSLAEVGPGQSFPEPLPTHISVTESATTERLDLISKINDHDALSMNRAYVTVTATRPVVCITMERIDFARIMTWSMLKCLLDASILYSIPVMAMQDQWILQQGWKDYKRRVVQETILQKSREKWVKRIELQQWHNLRIPSTQCYHH</sequence>
<dbReference type="InterPro" id="IPR022357">
    <property type="entry name" value="MIP_CS"/>
</dbReference>
<dbReference type="SUPFAM" id="SSF51206">
    <property type="entry name" value="cAMP-binding domain-like"/>
    <property type="match status" value="2"/>
</dbReference>
<evidence type="ECO:0000256" key="1">
    <source>
        <dbReference type="SAM" id="MobiDB-lite"/>
    </source>
</evidence>
<dbReference type="PANTHER" id="PTHR23011">
    <property type="entry name" value="CYCLIC NUCLEOTIDE-BINDING DOMAIN CONTAINING PROTEIN"/>
    <property type="match status" value="1"/>
</dbReference>
<protein>
    <recommendedName>
        <fullName evidence="2">Cyclic nucleotide-binding domain-containing protein</fullName>
    </recommendedName>
</protein>
<reference evidence="3 4" key="1">
    <citation type="submission" date="2006-10" db="EMBL/GenBank/DDBJ databases">
        <title>The Genome Sequence of Batrachochytrium dendrobatidis JEL423.</title>
        <authorList>
            <consortium name="The Broad Institute Genome Sequencing Platform"/>
            <person name="Birren B."/>
            <person name="Lander E."/>
            <person name="Galagan J."/>
            <person name="Cuomo C."/>
            <person name="Devon K."/>
            <person name="Jaffe D."/>
            <person name="Butler J."/>
            <person name="Alvarez P."/>
            <person name="Gnerre S."/>
            <person name="Grabherr M."/>
            <person name="Kleber M."/>
            <person name="Mauceli E."/>
            <person name="Brockman W."/>
            <person name="Young S."/>
            <person name="LaButti K."/>
            <person name="Sykes S."/>
            <person name="DeCaprio D."/>
            <person name="Crawford M."/>
            <person name="Koehrsen M."/>
            <person name="Engels R."/>
            <person name="Montgomery P."/>
            <person name="Pearson M."/>
            <person name="Howarth C."/>
            <person name="Larson L."/>
            <person name="White J."/>
            <person name="O'Leary S."/>
            <person name="Kodira C."/>
            <person name="Zeng Q."/>
            <person name="Yandava C."/>
            <person name="Alvarado L."/>
            <person name="Longcore J."/>
            <person name="James T."/>
        </authorList>
    </citation>
    <scope>NUCLEOTIDE SEQUENCE [LARGE SCALE GENOMIC DNA]</scope>
    <source>
        <strain evidence="3 4">JEL423</strain>
    </source>
</reference>
<reference evidence="3 4" key="2">
    <citation type="submission" date="2016-05" db="EMBL/GenBank/DDBJ databases">
        <title>Lineage-specific infection strategies underlie the spectrum of fungal disease in amphibians.</title>
        <authorList>
            <person name="Cuomo C.A."/>
            <person name="Farrer R.A."/>
            <person name="James T."/>
            <person name="Longcore J."/>
            <person name="Birren B."/>
        </authorList>
    </citation>
    <scope>NUCLEOTIDE SEQUENCE [LARGE SCALE GENOMIC DNA]</scope>
    <source>
        <strain evidence="3 4">JEL423</strain>
    </source>
</reference>
<dbReference type="SMART" id="SM00100">
    <property type="entry name" value="cNMP"/>
    <property type="match status" value="1"/>
</dbReference>
<gene>
    <name evidence="3" type="ORF">BDEG_25982</name>
</gene>
<dbReference type="PANTHER" id="PTHR23011:SF28">
    <property type="entry name" value="CYCLIC NUCLEOTIDE-BINDING DOMAIN CONTAINING PROTEIN"/>
    <property type="match status" value="1"/>
</dbReference>
<dbReference type="CDD" id="cd00038">
    <property type="entry name" value="CAP_ED"/>
    <property type="match status" value="2"/>
</dbReference>
<feature type="region of interest" description="Disordered" evidence="1">
    <location>
        <begin position="1"/>
        <end position="24"/>
    </location>
</feature>
<dbReference type="EMBL" id="DS022308">
    <property type="protein sequence ID" value="OAJ42531.1"/>
    <property type="molecule type" value="Genomic_DNA"/>
</dbReference>
<feature type="compositionally biased region" description="Low complexity" evidence="1">
    <location>
        <begin position="225"/>
        <end position="236"/>
    </location>
</feature>
<dbReference type="STRING" id="403673.A0A177WSZ4"/>
<feature type="domain" description="Cyclic nucleotide-binding" evidence="2">
    <location>
        <begin position="589"/>
        <end position="696"/>
    </location>
</feature>
<dbReference type="Gene3D" id="2.60.120.10">
    <property type="entry name" value="Jelly Rolls"/>
    <property type="match status" value="2"/>
</dbReference>
<dbReference type="InterPro" id="IPR000595">
    <property type="entry name" value="cNMP-bd_dom"/>
</dbReference>
<dbReference type="VEuPathDB" id="FungiDB:BDEG_25982"/>
<dbReference type="InterPro" id="IPR018490">
    <property type="entry name" value="cNMP-bd_dom_sf"/>
</dbReference>
<dbReference type="OrthoDB" id="417078at2759"/>
<proteinExistence type="predicted"/>
<feature type="domain" description="Cyclic nucleotide-binding" evidence="2">
    <location>
        <begin position="717"/>
        <end position="764"/>
    </location>
</feature>
<evidence type="ECO:0000313" key="4">
    <source>
        <dbReference type="Proteomes" id="UP000077115"/>
    </source>
</evidence>